<feature type="domain" description="Sushi" evidence="7">
    <location>
        <begin position="55"/>
        <end position="104"/>
    </location>
</feature>
<organism evidence="8 9">
    <name type="scientific">Pocillopora damicornis</name>
    <name type="common">Cauliflower coral</name>
    <name type="synonym">Millepora damicornis</name>
    <dbReference type="NCBI Taxonomy" id="46731"/>
    <lineage>
        <taxon>Eukaryota</taxon>
        <taxon>Metazoa</taxon>
        <taxon>Cnidaria</taxon>
        <taxon>Anthozoa</taxon>
        <taxon>Hexacorallia</taxon>
        <taxon>Scleractinia</taxon>
        <taxon>Astrocoeniina</taxon>
        <taxon>Pocilloporidae</taxon>
        <taxon>Pocillopora</taxon>
    </lineage>
</organism>
<evidence type="ECO:0000256" key="1">
    <source>
        <dbReference type="ARBA" id="ARBA00022659"/>
    </source>
</evidence>
<name>A0A3M6TL92_POCDA</name>
<dbReference type="AlphaFoldDB" id="A0A3M6TL92"/>
<evidence type="ECO:0000256" key="6">
    <source>
        <dbReference type="PROSITE-ProRule" id="PRU00302"/>
    </source>
</evidence>
<dbReference type="PROSITE" id="PS50923">
    <property type="entry name" value="SUSHI"/>
    <property type="match status" value="1"/>
</dbReference>
<keyword evidence="5" id="KW-0325">Glycoprotein</keyword>
<keyword evidence="3" id="KW-0677">Repeat</keyword>
<dbReference type="Gene3D" id="2.10.70.10">
    <property type="entry name" value="Complement Module, domain 1"/>
    <property type="match status" value="1"/>
</dbReference>
<protein>
    <recommendedName>
        <fullName evidence="7">Sushi domain-containing protein</fullName>
    </recommendedName>
</protein>
<dbReference type="SUPFAM" id="SSF57535">
    <property type="entry name" value="Complement control module/SCR domain"/>
    <property type="match status" value="1"/>
</dbReference>
<dbReference type="PANTHER" id="PTHR46393:SF7">
    <property type="entry name" value="COMPLEMENT C2"/>
    <property type="match status" value="1"/>
</dbReference>
<sequence>MHTGYCKAKYVCRKGTDIRACRNGQWIGSKALKCPAYCGKPADIPHATFSGSRFRSCGKPEDIPNAIVSGSSYNYMDTVNYTCSKGYQLDGPETRTCLHDGKWS</sequence>
<dbReference type="STRING" id="46731.A0A3M6TL92"/>
<gene>
    <name evidence="8" type="ORF">pdam_00009412</name>
</gene>
<reference evidence="8 9" key="1">
    <citation type="journal article" date="2018" name="Sci. Rep.">
        <title>Comparative analysis of the Pocillopora damicornis genome highlights role of immune system in coral evolution.</title>
        <authorList>
            <person name="Cunning R."/>
            <person name="Bay R.A."/>
            <person name="Gillette P."/>
            <person name="Baker A.C."/>
            <person name="Traylor-Knowles N."/>
        </authorList>
    </citation>
    <scope>NUCLEOTIDE SEQUENCE [LARGE SCALE GENOMIC DNA]</scope>
    <source>
        <strain evidence="8">RSMAS</strain>
        <tissue evidence="8">Whole animal</tissue>
    </source>
</reference>
<evidence type="ECO:0000259" key="7">
    <source>
        <dbReference type="PROSITE" id="PS50923"/>
    </source>
</evidence>
<dbReference type="PANTHER" id="PTHR46393">
    <property type="entry name" value="SUSHI DOMAIN-CONTAINING PROTEIN"/>
    <property type="match status" value="1"/>
</dbReference>
<evidence type="ECO:0000256" key="5">
    <source>
        <dbReference type="ARBA" id="ARBA00023180"/>
    </source>
</evidence>
<evidence type="ECO:0000256" key="3">
    <source>
        <dbReference type="ARBA" id="ARBA00022737"/>
    </source>
</evidence>
<keyword evidence="9" id="KW-1185">Reference proteome</keyword>
<comment type="caution">
    <text evidence="6">Lacks conserved residue(s) required for the propagation of feature annotation.</text>
</comment>
<keyword evidence="2" id="KW-0732">Signal</keyword>
<feature type="non-terminal residue" evidence="8">
    <location>
        <position position="104"/>
    </location>
</feature>
<accession>A0A3M6TL92</accession>
<dbReference type="SMART" id="SM00032">
    <property type="entry name" value="CCP"/>
    <property type="match status" value="1"/>
</dbReference>
<dbReference type="CDD" id="cd00033">
    <property type="entry name" value="CCP"/>
    <property type="match status" value="1"/>
</dbReference>
<comment type="caution">
    <text evidence="8">The sequence shown here is derived from an EMBL/GenBank/DDBJ whole genome shotgun (WGS) entry which is preliminary data.</text>
</comment>
<dbReference type="InterPro" id="IPR035976">
    <property type="entry name" value="Sushi/SCR/CCP_sf"/>
</dbReference>
<evidence type="ECO:0000256" key="2">
    <source>
        <dbReference type="ARBA" id="ARBA00022729"/>
    </source>
</evidence>
<evidence type="ECO:0000313" key="8">
    <source>
        <dbReference type="EMBL" id="RMX42175.1"/>
    </source>
</evidence>
<evidence type="ECO:0000313" key="9">
    <source>
        <dbReference type="Proteomes" id="UP000275408"/>
    </source>
</evidence>
<keyword evidence="4" id="KW-1015">Disulfide bond</keyword>
<evidence type="ECO:0000256" key="4">
    <source>
        <dbReference type="ARBA" id="ARBA00023157"/>
    </source>
</evidence>
<dbReference type="EMBL" id="RCHS01003422">
    <property type="protein sequence ID" value="RMX42175.1"/>
    <property type="molecule type" value="Genomic_DNA"/>
</dbReference>
<proteinExistence type="predicted"/>
<dbReference type="Proteomes" id="UP000275408">
    <property type="component" value="Unassembled WGS sequence"/>
</dbReference>
<dbReference type="Pfam" id="PF00084">
    <property type="entry name" value="Sushi"/>
    <property type="match status" value="1"/>
</dbReference>
<keyword evidence="1 6" id="KW-0768">Sushi</keyword>
<dbReference type="InterPro" id="IPR000436">
    <property type="entry name" value="Sushi_SCR_CCP_dom"/>
</dbReference>